<accession>A0ABY6DGK9</accession>
<dbReference type="Proteomes" id="UP001064087">
    <property type="component" value="Chromosome"/>
</dbReference>
<organism evidence="2 3">
    <name type="scientific">Roseovarius pelagicus</name>
    <dbReference type="NCBI Taxonomy" id="2980108"/>
    <lineage>
        <taxon>Bacteria</taxon>
        <taxon>Pseudomonadati</taxon>
        <taxon>Pseudomonadota</taxon>
        <taxon>Alphaproteobacteria</taxon>
        <taxon>Rhodobacterales</taxon>
        <taxon>Roseobacteraceae</taxon>
        <taxon>Roseovarius</taxon>
    </lineage>
</organism>
<sequence length="75" mass="7892">MRRIIAILAAALLTIGPALSGPPVPGDTAARYDVRLLGIKLGEMTLAGRISGGTYVIEIGVFHQRCGRGSDARIF</sequence>
<gene>
    <name evidence="2" type="ORF">N7U68_06875</name>
</gene>
<evidence type="ECO:0000313" key="2">
    <source>
        <dbReference type="EMBL" id="UXX84363.1"/>
    </source>
</evidence>
<keyword evidence="1" id="KW-0732">Signal</keyword>
<feature type="signal peptide" evidence="1">
    <location>
        <begin position="1"/>
        <end position="20"/>
    </location>
</feature>
<evidence type="ECO:0000313" key="3">
    <source>
        <dbReference type="Proteomes" id="UP001064087"/>
    </source>
</evidence>
<dbReference type="EMBL" id="CP106738">
    <property type="protein sequence ID" value="UXX84363.1"/>
    <property type="molecule type" value="Genomic_DNA"/>
</dbReference>
<reference evidence="2" key="1">
    <citation type="submission" date="2022-10" db="EMBL/GenBank/DDBJ databases">
        <title>Roseovarius pelagicus sp. nov., isolated from Arctic seawater.</title>
        <authorList>
            <person name="Hong Y.W."/>
            <person name="Hwang C.Y."/>
        </authorList>
    </citation>
    <scope>NUCLEOTIDE SEQUENCE</scope>
    <source>
        <strain evidence="2">HL-MP18</strain>
    </source>
</reference>
<dbReference type="RefSeq" id="WP_263048666.1">
    <property type="nucleotide sequence ID" value="NZ_CP106738.1"/>
</dbReference>
<keyword evidence="3" id="KW-1185">Reference proteome</keyword>
<evidence type="ECO:0000256" key="1">
    <source>
        <dbReference type="SAM" id="SignalP"/>
    </source>
</evidence>
<protein>
    <submittedName>
        <fullName evidence="2">Uncharacterized protein</fullName>
    </submittedName>
</protein>
<name>A0ABY6DGK9_9RHOB</name>
<feature type="chain" id="PRO_5045818601" evidence="1">
    <location>
        <begin position="21"/>
        <end position="75"/>
    </location>
</feature>
<proteinExistence type="predicted"/>